<dbReference type="AlphaFoldDB" id="A0AAV5VKU0"/>
<organism evidence="1 2">
    <name type="scientific">Pristionchus fissidentatus</name>
    <dbReference type="NCBI Taxonomy" id="1538716"/>
    <lineage>
        <taxon>Eukaryota</taxon>
        <taxon>Metazoa</taxon>
        <taxon>Ecdysozoa</taxon>
        <taxon>Nematoda</taxon>
        <taxon>Chromadorea</taxon>
        <taxon>Rhabditida</taxon>
        <taxon>Rhabditina</taxon>
        <taxon>Diplogasteromorpha</taxon>
        <taxon>Diplogasteroidea</taxon>
        <taxon>Neodiplogasteridae</taxon>
        <taxon>Pristionchus</taxon>
    </lineage>
</organism>
<dbReference type="EMBL" id="BTSY01000003">
    <property type="protein sequence ID" value="GMT18702.1"/>
    <property type="molecule type" value="Genomic_DNA"/>
</dbReference>
<proteinExistence type="predicted"/>
<sequence length="87" mass="10324">PSNRRSTHEEDYQRILKSDRTLLIGPCSPYFISFVFLKRRADYDENHAIVRMSIKCRRFQNELVDGHGVDHSMQCLIGCRCIHTFFF</sequence>
<dbReference type="Proteomes" id="UP001432322">
    <property type="component" value="Unassembled WGS sequence"/>
</dbReference>
<reference evidence="1" key="1">
    <citation type="submission" date="2023-10" db="EMBL/GenBank/DDBJ databases">
        <title>Genome assembly of Pristionchus species.</title>
        <authorList>
            <person name="Yoshida K."/>
            <person name="Sommer R.J."/>
        </authorList>
    </citation>
    <scope>NUCLEOTIDE SEQUENCE</scope>
    <source>
        <strain evidence="1">RS5133</strain>
    </source>
</reference>
<keyword evidence="2" id="KW-1185">Reference proteome</keyword>
<comment type="caution">
    <text evidence="1">The sequence shown here is derived from an EMBL/GenBank/DDBJ whole genome shotgun (WGS) entry which is preliminary data.</text>
</comment>
<feature type="non-terminal residue" evidence="1">
    <location>
        <position position="87"/>
    </location>
</feature>
<accession>A0AAV5VKU0</accession>
<evidence type="ECO:0000313" key="1">
    <source>
        <dbReference type="EMBL" id="GMT18702.1"/>
    </source>
</evidence>
<evidence type="ECO:0000313" key="2">
    <source>
        <dbReference type="Proteomes" id="UP001432322"/>
    </source>
</evidence>
<name>A0AAV5VKU0_9BILA</name>
<protein>
    <submittedName>
        <fullName evidence="1">Uncharacterized protein</fullName>
    </submittedName>
</protein>
<feature type="non-terminal residue" evidence="1">
    <location>
        <position position="1"/>
    </location>
</feature>
<gene>
    <name evidence="1" type="ORF">PFISCL1PPCAC_9999</name>
</gene>